<dbReference type="AlphaFoldDB" id="A0A3G2L707"/>
<dbReference type="Pfam" id="PF12146">
    <property type="entry name" value="Hydrolase_4"/>
    <property type="match status" value="1"/>
</dbReference>
<evidence type="ECO:0000259" key="1">
    <source>
        <dbReference type="Pfam" id="PF12146"/>
    </source>
</evidence>
<proteinExistence type="predicted"/>
<gene>
    <name evidence="2" type="ORF">D1013_12050</name>
</gene>
<reference evidence="2 3" key="1">
    <citation type="submission" date="2018-08" db="EMBL/GenBank/DDBJ databases">
        <title>The reduced genetic potential of extracellular carbohydrate catabolism in Euzebyella marina RN62, a Flavobacteriia bacterium isolated from the hadal water.</title>
        <authorList>
            <person name="Xue C."/>
        </authorList>
    </citation>
    <scope>NUCLEOTIDE SEQUENCE [LARGE SCALE GENOMIC DNA]</scope>
    <source>
        <strain evidence="2 3">RN62</strain>
    </source>
</reference>
<dbReference type="Proteomes" id="UP000276309">
    <property type="component" value="Chromosome"/>
</dbReference>
<keyword evidence="2" id="KW-0378">Hydrolase</keyword>
<keyword evidence="3" id="KW-1185">Reference proteome</keyword>
<dbReference type="PANTHER" id="PTHR12277:SF81">
    <property type="entry name" value="PROTEIN ABHD13"/>
    <property type="match status" value="1"/>
</dbReference>
<dbReference type="InterPro" id="IPR029058">
    <property type="entry name" value="AB_hydrolase_fold"/>
</dbReference>
<evidence type="ECO:0000313" key="2">
    <source>
        <dbReference type="EMBL" id="AYN68052.1"/>
    </source>
</evidence>
<evidence type="ECO:0000313" key="3">
    <source>
        <dbReference type="Proteomes" id="UP000276309"/>
    </source>
</evidence>
<feature type="domain" description="Serine aminopeptidase S33" evidence="1">
    <location>
        <begin position="70"/>
        <end position="193"/>
    </location>
</feature>
<dbReference type="OrthoDB" id="9777090at2"/>
<dbReference type="PANTHER" id="PTHR12277">
    <property type="entry name" value="ALPHA/BETA HYDROLASE DOMAIN-CONTAINING PROTEIN"/>
    <property type="match status" value="1"/>
</dbReference>
<dbReference type="KEGG" id="emar:D1013_12050"/>
<organism evidence="2 3">
    <name type="scientific">Euzebyella marina</name>
    <dbReference type="NCBI Taxonomy" id="1761453"/>
    <lineage>
        <taxon>Bacteria</taxon>
        <taxon>Pseudomonadati</taxon>
        <taxon>Bacteroidota</taxon>
        <taxon>Flavobacteriia</taxon>
        <taxon>Flavobacteriales</taxon>
        <taxon>Flavobacteriaceae</taxon>
        <taxon>Euzebyella</taxon>
    </lineage>
</organism>
<dbReference type="GO" id="GO:0016787">
    <property type="term" value="F:hydrolase activity"/>
    <property type="evidence" value="ECO:0007669"/>
    <property type="project" value="UniProtKB-KW"/>
</dbReference>
<dbReference type="SUPFAM" id="SSF53474">
    <property type="entry name" value="alpha/beta-Hydrolases"/>
    <property type="match status" value="1"/>
</dbReference>
<sequence length="265" mass="30664">MRRLKKWGLVLIAIYALVTLLAYNFQERLIFFPSKMPLNHEYDFCQSFEEIFIDTEDGARLNGVHIKQPESKGVIIYFHGNSGNVSHLIHVANMFSRNGYESILIDYRTYGKSTGELSESALYEDAQLFYDYAKNRYDEKNILVYGRSFGTSIATYLASMNKPKKLILESPFYSAVDLGQHRFPFLAVSLLSNFRFPTYKYIKDVEGEIYIFHGKEDFVIPYDSSKRLFKAIPGTNKHLITIEKGGHNYLQDYEAFKNGMKQALN</sequence>
<name>A0A3G2L707_9FLAO</name>
<dbReference type="EMBL" id="CP032050">
    <property type="protein sequence ID" value="AYN68052.1"/>
    <property type="molecule type" value="Genomic_DNA"/>
</dbReference>
<dbReference type="Gene3D" id="3.40.50.1820">
    <property type="entry name" value="alpha/beta hydrolase"/>
    <property type="match status" value="1"/>
</dbReference>
<dbReference type="RefSeq" id="WP_121849067.1">
    <property type="nucleotide sequence ID" value="NZ_CP032050.1"/>
</dbReference>
<dbReference type="InterPro" id="IPR022742">
    <property type="entry name" value="Hydrolase_4"/>
</dbReference>
<protein>
    <submittedName>
        <fullName evidence="2">Alpha/beta fold hydrolase</fullName>
    </submittedName>
</protein>
<accession>A0A3G2L707</accession>